<evidence type="ECO:0000313" key="2">
    <source>
        <dbReference type="EMBL" id="QUH22841.1"/>
    </source>
</evidence>
<dbReference type="GeneID" id="64819730"/>
<dbReference type="Pfam" id="PF01894">
    <property type="entry name" value="YjbQ"/>
    <property type="match status" value="1"/>
</dbReference>
<evidence type="ECO:0000256" key="1">
    <source>
        <dbReference type="ARBA" id="ARBA00005534"/>
    </source>
</evidence>
<dbReference type="InterPro" id="IPR035917">
    <property type="entry name" value="YjbQ-like_sf"/>
</dbReference>
<name>A0A8T8KBT1_9EURY</name>
<dbReference type="EMBL" id="CP058560">
    <property type="protein sequence ID" value="QUH22841.1"/>
    <property type="molecule type" value="Genomic_DNA"/>
</dbReference>
<sequence length="136" mass="15155">MQIVSKTVNINTSKRVQMRDITGDVEKILKTVTLSQGIINIFSRHSTSAIIINEHETNLLRDLEDTLEALVPENEGYGHNTIDNNADAHVRAILLGGSQALPFENGKLDLGTWQSLFFVELDGPRTRKIKITIMGE</sequence>
<proteinExistence type="inferred from homology"/>
<dbReference type="InterPro" id="IPR001602">
    <property type="entry name" value="UPF0047_YjbQ-like"/>
</dbReference>
<dbReference type="Proteomes" id="UP000681041">
    <property type="component" value="Chromosome"/>
</dbReference>
<protein>
    <submittedName>
        <fullName evidence="2">YjbQ family protein</fullName>
    </submittedName>
</protein>
<organism evidence="2 3">
    <name type="scientific">Methanobacterium alkalithermotolerans</name>
    <dbReference type="NCBI Taxonomy" id="2731220"/>
    <lineage>
        <taxon>Archaea</taxon>
        <taxon>Methanobacteriati</taxon>
        <taxon>Methanobacteriota</taxon>
        <taxon>Methanomada group</taxon>
        <taxon>Methanobacteria</taxon>
        <taxon>Methanobacteriales</taxon>
        <taxon>Methanobacteriaceae</taxon>
        <taxon>Methanobacterium</taxon>
    </lineage>
</organism>
<dbReference type="SUPFAM" id="SSF111038">
    <property type="entry name" value="YjbQ-like"/>
    <property type="match status" value="1"/>
</dbReference>
<dbReference type="PIRSF" id="PIRSF004681">
    <property type="entry name" value="UCP004681"/>
    <property type="match status" value="1"/>
</dbReference>
<dbReference type="RefSeq" id="WP_211533787.1">
    <property type="nucleotide sequence ID" value="NZ_CP058560.1"/>
</dbReference>
<gene>
    <name evidence="2" type="ORF">HYG87_03155</name>
</gene>
<dbReference type="KEGG" id="meme:HYG87_03155"/>
<reference evidence="2" key="1">
    <citation type="submission" date="2020-07" db="EMBL/GenBank/DDBJ databases">
        <title>Methanobacterium. sp. MethCan genome.</title>
        <authorList>
            <person name="Postec A."/>
            <person name="Quemeneur M."/>
        </authorList>
    </citation>
    <scope>NUCLEOTIDE SEQUENCE</scope>
    <source>
        <strain evidence="2">MethCAN</strain>
    </source>
</reference>
<dbReference type="NCBIfam" id="TIGR00149">
    <property type="entry name" value="TIGR00149_YjbQ"/>
    <property type="match status" value="1"/>
</dbReference>
<dbReference type="OrthoDB" id="6663at2157"/>
<evidence type="ECO:0000313" key="3">
    <source>
        <dbReference type="Proteomes" id="UP000681041"/>
    </source>
</evidence>
<keyword evidence="3" id="KW-1185">Reference proteome</keyword>
<dbReference type="AlphaFoldDB" id="A0A8T8KBT1"/>
<dbReference type="PANTHER" id="PTHR30615:SF8">
    <property type="entry name" value="UPF0047 PROTEIN C4A8.02C"/>
    <property type="match status" value="1"/>
</dbReference>
<dbReference type="Gene3D" id="2.60.120.460">
    <property type="entry name" value="YjbQ-like"/>
    <property type="match status" value="1"/>
</dbReference>
<comment type="similarity">
    <text evidence="1">Belongs to the UPF0047 family.</text>
</comment>
<accession>A0A8T8KBT1</accession>
<dbReference type="PANTHER" id="PTHR30615">
    <property type="entry name" value="UNCHARACTERIZED PROTEIN YJBQ-RELATED"/>
    <property type="match status" value="1"/>
</dbReference>